<feature type="chain" id="PRO_5020674365" description="Polysaccharide biosynthesis protein" evidence="2">
    <location>
        <begin position="20"/>
        <end position="184"/>
    </location>
</feature>
<gene>
    <name evidence="3" type="ORF">EV378_0061</name>
</gene>
<evidence type="ECO:0000313" key="4">
    <source>
        <dbReference type="Proteomes" id="UP000295560"/>
    </source>
</evidence>
<feature type="transmembrane region" description="Helical" evidence="1">
    <location>
        <begin position="128"/>
        <end position="147"/>
    </location>
</feature>
<proteinExistence type="predicted"/>
<feature type="transmembrane region" description="Helical" evidence="1">
    <location>
        <begin position="97"/>
        <end position="116"/>
    </location>
</feature>
<keyword evidence="1" id="KW-0472">Membrane</keyword>
<sequence length="184" mass="18498">MRAAVVPLLALVAVPAAVAARLGSDGGGVFAAAWSVAVVLGVLVAVVVWRSVRTTTSDLRTALERALLPAVPLVVVVLIGSPWILTAFGRHARDTGVGSLVLLALATVPFAVVTIASRSAAVAGRQGAALAFPAVALVVALALGWVSMPVVGVLGAAFAWLAGQTVVAVSVLLRTRSMITQPVA</sequence>
<feature type="signal peptide" evidence="2">
    <location>
        <begin position="1"/>
        <end position="19"/>
    </location>
</feature>
<comment type="caution">
    <text evidence="3">The sequence shown here is derived from an EMBL/GenBank/DDBJ whole genome shotgun (WGS) entry which is preliminary data.</text>
</comment>
<evidence type="ECO:0000256" key="1">
    <source>
        <dbReference type="SAM" id="Phobius"/>
    </source>
</evidence>
<feature type="transmembrane region" description="Helical" evidence="1">
    <location>
        <begin position="62"/>
        <end position="85"/>
    </location>
</feature>
<dbReference type="EMBL" id="SMFZ01000001">
    <property type="protein sequence ID" value="TCK24289.1"/>
    <property type="molecule type" value="Genomic_DNA"/>
</dbReference>
<organism evidence="3 4">
    <name type="scientific">Pseudonocardia endophytica</name>
    <dbReference type="NCBI Taxonomy" id="401976"/>
    <lineage>
        <taxon>Bacteria</taxon>
        <taxon>Bacillati</taxon>
        <taxon>Actinomycetota</taxon>
        <taxon>Actinomycetes</taxon>
        <taxon>Pseudonocardiales</taxon>
        <taxon>Pseudonocardiaceae</taxon>
        <taxon>Pseudonocardia</taxon>
    </lineage>
</organism>
<accession>A0A4R1HWC5</accession>
<name>A0A4R1HWC5_PSEEN</name>
<evidence type="ECO:0008006" key="5">
    <source>
        <dbReference type="Google" id="ProtNLM"/>
    </source>
</evidence>
<dbReference type="Proteomes" id="UP000295560">
    <property type="component" value="Unassembled WGS sequence"/>
</dbReference>
<reference evidence="3 4" key="1">
    <citation type="submission" date="2019-03" db="EMBL/GenBank/DDBJ databases">
        <title>Sequencing the genomes of 1000 actinobacteria strains.</title>
        <authorList>
            <person name="Klenk H.-P."/>
        </authorList>
    </citation>
    <scope>NUCLEOTIDE SEQUENCE [LARGE SCALE GENOMIC DNA]</scope>
    <source>
        <strain evidence="3 4">DSM 44969</strain>
    </source>
</reference>
<dbReference type="AlphaFoldDB" id="A0A4R1HWC5"/>
<keyword evidence="2" id="KW-0732">Signal</keyword>
<dbReference type="RefSeq" id="WP_132420697.1">
    <property type="nucleotide sequence ID" value="NZ_SMFZ01000001.1"/>
</dbReference>
<keyword evidence="4" id="KW-1185">Reference proteome</keyword>
<feature type="transmembrane region" description="Helical" evidence="1">
    <location>
        <begin position="153"/>
        <end position="173"/>
    </location>
</feature>
<evidence type="ECO:0000256" key="2">
    <source>
        <dbReference type="SAM" id="SignalP"/>
    </source>
</evidence>
<feature type="transmembrane region" description="Helical" evidence="1">
    <location>
        <begin position="29"/>
        <end position="50"/>
    </location>
</feature>
<protein>
    <recommendedName>
        <fullName evidence="5">Polysaccharide biosynthesis protein</fullName>
    </recommendedName>
</protein>
<keyword evidence="1" id="KW-0812">Transmembrane</keyword>
<keyword evidence="1" id="KW-1133">Transmembrane helix</keyword>
<evidence type="ECO:0000313" key="3">
    <source>
        <dbReference type="EMBL" id="TCK24289.1"/>
    </source>
</evidence>